<dbReference type="EMBL" id="CADCVG010000110">
    <property type="protein sequence ID" value="CAA9462216.1"/>
    <property type="molecule type" value="Genomic_DNA"/>
</dbReference>
<accession>A0A6J4RAK0</accession>
<gene>
    <name evidence="1" type="ORF">AVDCRST_MAG14-2640</name>
</gene>
<organism evidence="1">
    <name type="scientific">uncultured Rubrobacteraceae bacterium</name>
    <dbReference type="NCBI Taxonomy" id="349277"/>
    <lineage>
        <taxon>Bacteria</taxon>
        <taxon>Bacillati</taxon>
        <taxon>Actinomycetota</taxon>
        <taxon>Rubrobacteria</taxon>
        <taxon>Rubrobacterales</taxon>
        <taxon>Rubrobacteraceae</taxon>
        <taxon>environmental samples</taxon>
    </lineage>
</organism>
<proteinExistence type="predicted"/>
<name>A0A6J4RAK0_9ACTN</name>
<dbReference type="AlphaFoldDB" id="A0A6J4RAK0"/>
<feature type="non-terminal residue" evidence="1">
    <location>
        <position position="30"/>
    </location>
</feature>
<sequence length="30" mass="3333">ATSRRPHRIRPDGPRGIVGLQRLLLTPSVL</sequence>
<protein>
    <submittedName>
        <fullName evidence="1">Uncharacterized protein</fullName>
    </submittedName>
</protein>
<reference evidence="1" key="1">
    <citation type="submission" date="2020-02" db="EMBL/GenBank/DDBJ databases">
        <authorList>
            <person name="Meier V. D."/>
        </authorList>
    </citation>
    <scope>NUCLEOTIDE SEQUENCE</scope>
    <source>
        <strain evidence="1">AVDCRST_MAG14</strain>
    </source>
</reference>
<feature type="non-terminal residue" evidence="1">
    <location>
        <position position="1"/>
    </location>
</feature>
<evidence type="ECO:0000313" key="1">
    <source>
        <dbReference type="EMBL" id="CAA9462216.1"/>
    </source>
</evidence>